<feature type="compositionally biased region" description="Acidic residues" evidence="4">
    <location>
        <begin position="281"/>
        <end position="295"/>
    </location>
</feature>
<dbReference type="InterPro" id="IPR036770">
    <property type="entry name" value="Ankyrin_rpt-contain_sf"/>
</dbReference>
<keyword evidence="2 3" id="KW-0040">ANK repeat</keyword>
<feature type="repeat" description="ANK" evidence="3">
    <location>
        <begin position="68"/>
        <end position="100"/>
    </location>
</feature>
<evidence type="ECO:0000256" key="2">
    <source>
        <dbReference type="ARBA" id="ARBA00023043"/>
    </source>
</evidence>
<dbReference type="KEGG" id="tmn:UCRPA7_3262"/>
<evidence type="ECO:0000256" key="1">
    <source>
        <dbReference type="ARBA" id="ARBA00022737"/>
    </source>
</evidence>
<dbReference type="RefSeq" id="XP_007914004.1">
    <property type="nucleotide sequence ID" value="XM_007915813.1"/>
</dbReference>
<dbReference type="GeneID" id="19323593"/>
<sequence length="324" mass="35628">MKRDLTLTFELLKQLITQYPTLAAAQDIDGWTSLHWLSSNVFGPADLAEQLLGLLLQAGASLEARHHGGVTPLKVAVYEDNAMVVQLLLQAGAKVDPPPALSGRNVLHLAALFAGQDTLNILADANIRGLDVDAVDEDGDTPLNCWRWRKYADSNHLFAGTTRPTVEDDHAFEALLQGVRDRTFQADIELCNLVLQAAKDEDYISARELLEPAQNNEAGHHIYRGCSALRTNILLQLKSGMWETAIAELEDMIETRRQRMMHSPFREESNHYYADDSSSSSEDDEGEGAEDDDSVGDSSSAVQDQIVEEMELANGAPMESPKGV</sequence>
<evidence type="ECO:0000256" key="4">
    <source>
        <dbReference type="SAM" id="MobiDB-lite"/>
    </source>
</evidence>
<dbReference type="PANTHER" id="PTHR24198">
    <property type="entry name" value="ANKYRIN REPEAT AND PROTEIN KINASE DOMAIN-CONTAINING PROTEIN"/>
    <property type="match status" value="1"/>
</dbReference>
<feature type="compositionally biased region" description="Basic and acidic residues" evidence="4">
    <location>
        <begin position="264"/>
        <end position="274"/>
    </location>
</feature>
<evidence type="ECO:0000256" key="3">
    <source>
        <dbReference type="PROSITE-ProRule" id="PRU00023"/>
    </source>
</evidence>
<dbReference type="Proteomes" id="UP000014074">
    <property type="component" value="Unassembled WGS sequence"/>
</dbReference>
<dbReference type="PROSITE" id="PS50088">
    <property type="entry name" value="ANK_REPEAT"/>
    <property type="match status" value="1"/>
</dbReference>
<dbReference type="OrthoDB" id="7464126at2759"/>
<feature type="compositionally biased region" description="Low complexity" evidence="4">
    <location>
        <begin position="296"/>
        <end position="305"/>
    </location>
</feature>
<dbReference type="PROSITE" id="PS50297">
    <property type="entry name" value="ANK_REP_REGION"/>
    <property type="match status" value="1"/>
</dbReference>
<proteinExistence type="predicted"/>
<protein>
    <submittedName>
        <fullName evidence="5">Putative ankyrin repeat protein</fullName>
    </submittedName>
</protein>
<keyword evidence="6" id="KW-1185">Reference proteome</keyword>
<organism evidence="5 6">
    <name type="scientific">Phaeoacremonium minimum (strain UCR-PA7)</name>
    <name type="common">Esca disease fungus</name>
    <name type="synonym">Togninia minima</name>
    <dbReference type="NCBI Taxonomy" id="1286976"/>
    <lineage>
        <taxon>Eukaryota</taxon>
        <taxon>Fungi</taxon>
        <taxon>Dikarya</taxon>
        <taxon>Ascomycota</taxon>
        <taxon>Pezizomycotina</taxon>
        <taxon>Sordariomycetes</taxon>
        <taxon>Sordariomycetidae</taxon>
        <taxon>Togniniales</taxon>
        <taxon>Togniniaceae</taxon>
        <taxon>Phaeoacremonium</taxon>
    </lineage>
</organism>
<dbReference type="Gene3D" id="1.25.40.20">
    <property type="entry name" value="Ankyrin repeat-containing domain"/>
    <property type="match status" value="1"/>
</dbReference>
<dbReference type="AlphaFoldDB" id="R8BPL5"/>
<evidence type="ECO:0000313" key="6">
    <source>
        <dbReference type="Proteomes" id="UP000014074"/>
    </source>
</evidence>
<dbReference type="HOGENOM" id="CLU_858379_0_0_1"/>
<dbReference type="SMART" id="SM00248">
    <property type="entry name" value="ANK"/>
    <property type="match status" value="3"/>
</dbReference>
<feature type="region of interest" description="Disordered" evidence="4">
    <location>
        <begin position="264"/>
        <end position="324"/>
    </location>
</feature>
<dbReference type="EMBL" id="KB933036">
    <property type="protein sequence ID" value="EOO01279.1"/>
    <property type="molecule type" value="Genomic_DNA"/>
</dbReference>
<evidence type="ECO:0000313" key="5">
    <source>
        <dbReference type="EMBL" id="EOO01279.1"/>
    </source>
</evidence>
<dbReference type="SUPFAM" id="SSF48403">
    <property type="entry name" value="Ankyrin repeat"/>
    <property type="match status" value="1"/>
</dbReference>
<dbReference type="PANTHER" id="PTHR24198:SF165">
    <property type="entry name" value="ANKYRIN REPEAT-CONTAINING PROTEIN-RELATED"/>
    <property type="match status" value="1"/>
</dbReference>
<keyword evidence="1" id="KW-0677">Repeat</keyword>
<dbReference type="InterPro" id="IPR002110">
    <property type="entry name" value="Ankyrin_rpt"/>
</dbReference>
<reference evidence="6" key="1">
    <citation type="journal article" date="2013" name="Genome Announc.">
        <title>Draft genome sequence of the ascomycete Phaeoacremonium aleophilum strain UCR-PA7, a causal agent of the esca disease complex in grapevines.</title>
        <authorList>
            <person name="Blanco-Ulate B."/>
            <person name="Rolshausen P."/>
            <person name="Cantu D."/>
        </authorList>
    </citation>
    <scope>NUCLEOTIDE SEQUENCE [LARGE SCALE GENOMIC DNA]</scope>
    <source>
        <strain evidence="6">UCR-PA7</strain>
    </source>
</reference>
<gene>
    <name evidence="5" type="ORF">UCRPA7_3262</name>
</gene>
<name>R8BPL5_PHAM7</name>
<dbReference type="Pfam" id="PF00023">
    <property type="entry name" value="Ank"/>
    <property type="match status" value="1"/>
</dbReference>
<accession>R8BPL5</accession>